<keyword evidence="3" id="KW-1185">Reference proteome</keyword>
<feature type="region of interest" description="Disordered" evidence="1">
    <location>
        <begin position="1"/>
        <end position="38"/>
    </location>
</feature>
<dbReference type="AlphaFoldDB" id="A0AAV7PHD4"/>
<organism evidence="2 3">
    <name type="scientific">Pleurodeles waltl</name>
    <name type="common">Iberian ribbed newt</name>
    <dbReference type="NCBI Taxonomy" id="8319"/>
    <lineage>
        <taxon>Eukaryota</taxon>
        <taxon>Metazoa</taxon>
        <taxon>Chordata</taxon>
        <taxon>Craniata</taxon>
        <taxon>Vertebrata</taxon>
        <taxon>Euteleostomi</taxon>
        <taxon>Amphibia</taxon>
        <taxon>Batrachia</taxon>
        <taxon>Caudata</taxon>
        <taxon>Salamandroidea</taxon>
        <taxon>Salamandridae</taxon>
        <taxon>Pleurodelinae</taxon>
        <taxon>Pleurodeles</taxon>
    </lineage>
</organism>
<evidence type="ECO:0000256" key="1">
    <source>
        <dbReference type="SAM" id="MobiDB-lite"/>
    </source>
</evidence>
<dbReference type="EMBL" id="JANPWB010000011">
    <property type="protein sequence ID" value="KAJ1124700.1"/>
    <property type="molecule type" value="Genomic_DNA"/>
</dbReference>
<proteinExistence type="predicted"/>
<dbReference type="Proteomes" id="UP001066276">
    <property type="component" value="Chromosome 7"/>
</dbReference>
<accession>A0AAV7PHD4</accession>
<gene>
    <name evidence="2" type="ORF">NDU88_003149</name>
</gene>
<comment type="caution">
    <text evidence="2">The sequence shown here is derived from an EMBL/GenBank/DDBJ whole genome shotgun (WGS) entry which is preliminary data.</text>
</comment>
<feature type="region of interest" description="Disordered" evidence="1">
    <location>
        <begin position="58"/>
        <end position="80"/>
    </location>
</feature>
<sequence>MLKIAPGGRGRGRRSPGNLAPEGREGRGAAPPQGKHGQCRYCRAAPLVPPVRLRHWQSATAVQRDPEQQLRVADDPALST</sequence>
<protein>
    <submittedName>
        <fullName evidence="2">Uncharacterized protein</fullName>
    </submittedName>
</protein>
<feature type="compositionally biased region" description="Basic and acidic residues" evidence="1">
    <location>
        <begin position="64"/>
        <end position="74"/>
    </location>
</feature>
<evidence type="ECO:0000313" key="3">
    <source>
        <dbReference type="Proteomes" id="UP001066276"/>
    </source>
</evidence>
<name>A0AAV7PHD4_PLEWA</name>
<reference evidence="2" key="1">
    <citation type="journal article" date="2022" name="bioRxiv">
        <title>Sequencing and chromosome-scale assembly of the giantPleurodeles waltlgenome.</title>
        <authorList>
            <person name="Brown T."/>
            <person name="Elewa A."/>
            <person name="Iarovenko S."/>
            <person name="Subramanian E."/>
            <person name="Araus A.J."/>
            <person name="Petzold A."/>
            <person name="Susuki M."/>
            <person name="Suzuki K.-i.T."/>
            <person name="Hayashi T."/>
            <person name="Toyoda A."/>
            <person name="Oliveira C."/>
            <person name="Osipova E."/>
            <person name="Leigh N.D."/>
            <person name="Simon A."/>
            <person name="Yun M.H."/>
        </authorList>
    </citation>
    <scope>NUCLEOTIDE SEQUENCE</scope>
    <source>
        <strain evidence="2">20211129_DDA</strain>
        <tissue evidence="2">Liver</tissue>
    </source>
</reference>
<evidence type="ECO:0000313" key="2">
    <source>
        <dbReference type="EMBL" id="KAJ1124700.1"/>
    </source>
</evidence>